<dbReference type="InterPro" id="IPR027417">
    <property type="entry name" value="P-loop_NTPase"/>
</dbReference>
<evidence type="ECO:0000256" key="3">
    <source>
        <dbReference type="ARBA" id="ARBA00022840"/>
    </source>
</evidence>
<dbReference type="PANTHER" id="PTHR42939:SF1">
    <property type="entry name" value="ABC TRANSPORTER ATP-BINDING PROTEIN ALBC-RELATED"/>
    <property type="match status" value="1"/>
</dbReference>
<evidence type="ECO:0000256" key="1">
    <source>
        <dbReference type="ARBA" id="ARBA00022448"/>
    </source>
</evidence>
<dbReference type="Gene3D" id="3.40.50.300">
    <property type="entry name" value="P-loop containing nucleotide triphosphate hydrolases"/>
    <property type="match status" value="1"/>
</dbReference>
<keyword evidence="2" id="KW-0547">Nucleotide-binding</keyword>
<dbReference type="GO" id="GO:0005524">
    <property type="term" value="F:ATP binding"/>
    <property type="evidence" value="ECO:0007669"/>
    <property type="project" value="UniProtKB-KW"/>
</dbReference>
<sequence length="260" mass="29327">MDSERRELISLIVARGLTRKFGDFTAVDHIDLSVRPGEIYGFLGPNGAGKTTTIKMLTGVLKPTEGEVEILGMKMSTHEIEIKKSIGVIPDEPKIYSHLTGKEFLDFIIEIYDLKEEEIDKRIAELCEAFKVDYLGKRVGEMSHGMKQKLMLVSVFMRRPRVIFLDEPTVGLDAKSARILKLLLRKYADEGAAIFLTTHILEIAEKMCDRIGIINKGRLIAEGTMEELRKLAGQKEASLEDLFLQLTAEGEEIEEIMKEL</sequence>
<dbReference type="InterPro" id="IPR017871">
    <property type="entry name" value="ABC_transporter-like_CS"/>
</dbReference>
<dbReference type="InterPro" id="IPR003593">
    <property type="entry name" value="AAA+_ATPase"/>
</dbReference>
<organism evidence="4 5">
    <name type="scientific">Thermotoga petrophila</name>
    <dbReference type="NCBI Taxonomy" id="93929"/>
    <lineage>
        <taxon>Bacteria</taxon>
        <taxon>Thermotogati</taxon>
        <taxon>Thermotogota</taxon>
        <taxon>Thermotogae</taxon>
        <taxon>Thermotogales</taxon>
        <taxon>Thermotogaceae</taxon>
        <taxon>Thermotoga</taxon>
    </lineage>
</organism>
<dbReference type="CDD" id="cd03230">
    <property type="entry name" value="ABC_DR_subfamily_A"/>
    <property type="match status" value="1"/>
</dbReference>
<dbReference type="GO" id="GO:0016887">
    <property type="term" value="F:ATP hydrolysis activity"/>
    <property type="evidence" value="ECO:0007669"/>
    <property type="project" value="InterPro"/>
</dbReference>
<dbReference type="SMART" id="SM00382">
    <property type="entry name" value="AAA"/>
    <property type="match status" value="1"/>
</dbReference>
<comment type="caution">
    <text evidence="4">The sequence shown here is derived from an EMBL/GenBank/DDBJ whole genome shotgun (WGS) entry which is preliminary data.</text>
</comment>
<dbReference type="InterPro" id="IPR003439">
    <property type="entry name" value="ABC_transporter-like_ATP-bd"/>
</dbReference>
<protein>
    <submittedName>
        <fullName evidence="4">ABC transporter, ATP-binding protein</fullName>
    </submittedName>
</protein>
<dbReference type="Pfam" id="PF00005">
    <property type="entry name" value="ABC_tran"/>
    <property type="match status" value="1"/>
</dbReference>
<evidence type="ECO:0000313" key="4">
    <source>
        <dbReference type="EMBL" id="KUK23664.1"/>
    </source>
</evidence>
<dbReference type="PANTHER" id="PTHR42939">
    <property type="entry name" value="ABC TRANSPORTER ATP-BINDING PROTEIN ALBC-RELATED"/>
    <property type="match status" value="1"/>
</dbReference>
<dbReference type="PATRIC" id="fig|93930.3.peg.953"/>
<dbReference type="SUPFAM" id="SSF52540">
    <property type="entry name" value="P-loop containing nucleoside triphosphate hydrolases"/>
    <property type="match status" value="1"/>
</dbReference>
<gene>
    <name evidence="4" type="ORF">XD57_0244</name>
</gene>
<dbReference type="EMBL" id="LGFG01000010">
    <property type="protein sequence ID" value="KUK23664.1"/>
    <property type="molecule type" value="Genomic_DNA"/>
</dbReference>
<proteinExistence type="predicted"/>
<accession>A0A124FG66</accession>
<reference evidence="4 5" key="1">
    <citation type="journal article" date="2015" name="MBio">
        <title>Genome-Resolved Metagenomic Analysis Reveals Roles for Candidate Phyla and Other Microbial Community Members in Biogeochemical Transformations in Oil Reservoirs.</title>
        <authorList>
            <person name="Hu P."/>
            <person name="Tom L."/>
            <person name="Singh A."/>
            <person name="Thomas B.C."/>
            <person name="Baker B.J."/>
            <person name="Piceno Y.M."/>
            <person name="Andersen G.L."/>
            <person name="Banfield J.F."/>
        </authorList>
    </citation>
    <scope>NUCLEOTIDE SEQUENCE [LARGE SCALE GENOMIC DNA]</scope>
    <source>
        <strain evidence="4">46_26</strain>
    </source>
</reference>
<dbReference type="PROSITE" id="PS00211">
    <property type="entry name" value="ABC_TRANSPORTER_1"/>
    <property type="match status" value="1"/>
</dbReference>
<evidence type="ECO:0000313" key="5">
    <source>
        <dbReference type="Proteomes" id="UP000058636"/>
    </source>
</evidence>
<keyword evidence="1" id="KW-0813">Transport</keyword>
<dbReference type="Proteomes" id="UP000058636">
    <property type="component" value="Unassembled WGS sequence"/>
</dbReference>
<name>A0A124FG66_9THEM</name>
<evidence type="ECO:0000256" key="2">
    <source>
        <dbReference type="ARBA" id="ARBA00022741"/>
    </source>
</evidence>
<dbReference type="PROSITE" id="PS50893">
    <property type="entry name" value="ABC_TRANSPORTER_2"/>
    <property type="match status" value="1"/>
</dbReference>
<dbReference type="InterPro" id="IPR051782">
    <property type="entry name" value="ABC_Transporter_VariousFunc"/>
</dbReference>
<dbReference type="AlphaFoldDB" id="A0A124FG66"/>
<keyword evidence="3 4" id="KW-0067">ATP-binding</keyword>